<sequence>MIAGISSFQQPQASQPNISQDTSSLVAVARKTAVSFQNDVSSVNALTNKVMQSNEKYYNNRGGIVPINNNINTVV</sequence>
<feature type="region of interest" description="Disordered" evidence="1">
    <location>
        <begin position="1"/>
        <end position="21"/>
    </location>
</feature>
<name>A0A519BFC5_ACIG2</name>
<proteinExistence type="predicted"/>
<evidence type="ECO:0000313" key="3">
    <source>
        <dbReference type="Proteomes" id="UP000316562"/>
    </source>
</evidence>
<dbReference type="Proteomes" id="UP000316562">
    <property type="component" value="Unassembled WGS sequence"/>
</dbReference>
<evidence type="ECO:0000256" key="1">
    <source>
        <dbReference type="SAM" id="MobiDB-lite"/>
    </source>
</evidence>
<dbReference type="EMBL" id="SGBC01000003">
    <property type="protein sequence ID" value="RZD15961.1"/>
    <property type="molecule type" value="Genomic_DNA"/>
</dbReference>
<protein>
    <submittedName>
        <fullName evidence="2">Uncharacterized protein</fullName>
    </submittedName>
</protein>
<gene>
    <name evidence="2" type="ORF">EVJ46_07125</name>
</gene>
<evidence type="ECO:0000313" key="2">
    <source>
        <dbReference type="EMBL" id="RZD15961.1"/>
    </source>
</evidence>
<comment type="caution">
    <text evidence="2">The sequence shown here is derived from an EMBL/GenBank/DDBJ whole genome shotgun (WGS) entry which is preliminary data.</text>
</comment>
<reference evidence="2 3" key="1">
    <citation type="journal article" date="2019" name="ISME J.">
        <title>Insights into ecological role of a new deltaproteobacterial order Candidatus Acidulodesulfobacterales by metagenomics and metatranscriptomics.</title>
        <authorList>
            <person name="Tan S."/>
            <person name="Liu J."/>
            <person name="Fang Y."/>
            <person name="Hedlund B.P."/>
            <person name="Lian Z.H."/>
            <person name="Huang L.Y."/>
            <person name="Li J.T."/>
            <person name="Huang L.N."/>
            <person name="Li W.J."/>
            <person name="Jiang H.C."/>
            <person name="Dong H.L."/>
            <person name="Shu W.S."/>
        </authorList>
    </citation>
    <scope>NUCLEOTIDE SEQUENCE [LARGE SCALE GENOMIC DNA]</scope>
    <source>
        <strain evidence="2">AP2</strain>
    </source>
</reference>
<dbReference type="AlphaFoldDB" id="A0A519BFC5"/>
<accession>A0A519BFC5</accession>
<organism evidence="2 3">
    <name type="scientific">Acididesulfobacter guangdongensis</name>
    <dbReference type="NCBI Taxonomy" id="2597225"/>
    <lineage>
        <taxon>Bacteria</taxon>
        <taxon>Deltaproteobacteria</taxon>
        <taxon>Candidatus Acidulodesulfobacterales</taxon>
        <taxon>Candidatus Acididesulfobacter</taxon>
    </lineage>
</organism>